<dbReference type="Proteomes" id="UP000271974">
    <property type="component" value="Unassembled WGS sequence"/>
</dbReference>
<keyword evidence="5" id="KW-1185">Reference proteome</keyword>
<dbReference type="AlphaFoldDB" id="A0A3S1AY16"/>
<keyword evidence="2" id="KW-0812">Transmembrane</keyword>
<keyword evidence="3" id="KW-0732">Signal</keyword>
<feature type="region of interest" description="Disordered" evidence="1">
    <location>
        <begin position="459"/>
        <end position="491"/>
    </location>
</feature>
<feature type="region of interest" description="Disordered" evidence="1">
    <location>
        <begin position="524"/>
        <end position="568"/>
    </location>
</feature>
<keyword evidence="2" id="KW-0472">Membrane</keyword>
<proteinExistence type="predicted"/>
<keyword evidence="2" id="KW-1133">Transmembrane helix</keyword>
<evidence type="ECO:0000256" key="1">
    <source>
        <dbReference type="SAM" id="MobiDB-lite"/>
    </source>
</evidence>
<sequence>MGLWQVSSSTGRRSHPASGATLYTCLVQLVILHQLSVLVTGQEDARFPLVNQCLRRNIGASLNKQSINFCMDRGGGLIVKFPGSICPDANDAIIIGGYEVLTPKESFVARRRSGCNSREVDGFNYASSVNSSCLQRQGFSRQVKNAILPLMRMYNGLSTRQMQAVETIQYHRRLGPDEREMSDFTWLSLFTKCVEKETTTKLLNSDICDNSEQSGAHIVHIEFRPHGGVYVNQSSCSCNIVSRSRPGDPNEQTLTARAVDIRLAGSSAVLNLVGKGNSRVLDGSEILYWDADGDLLSSTEQLYLKLDRLDLRALPERMWLEVRGTNLTVNCGPADQPGGHQPLAAESSTFGITYIIAIIAGLVILIVLLLVLFKYVYQRKQGRRSRKDEDDDYDISMGSKEDIRDRYKLNALRQQMSNDSGVEPAVEIKTEVEVMCSNPRLASSPGTEADESQRALLHDGDEEEDGNGNNNTTTKKPPVTPPPPPHDPHHHEYLICRQLSYIDEDEAALPPPPPTEEIYNHLNEHQRPDVVPGNIYDTKPMEQNHYSTTTPKKRRAPDVPLPEDNYVT</sequence>
<organism evidence="4 5">
    <name type="scientific">Elysia chlorotica</name>
    <name type="common">Eastern emerald elysia</name>
    <name type="synonym">Sea slug</name>
    <dbReference type="NCBI Taxonomy" id="188477"/>
    <lineage>
        <taxon>Eukaryota</taxon>
        <taxon>Metazoa</taxon>
        <taxon>Spiralia</taxon>
        <taxon>Lophotrochozoa</taxon>
        <taxon>Mollusca</taxon>
        <taxon>Gastropoda</taxon>
        <taxon>Heterobranchia</taxon>
        <taxon>Euthyneura</taxon>
        <taxon>Panpulmonata</taxon>
        <taxon>Sacoglossa</taxon>
        <taxon>Placobranchoidea</taxon>
        <taxon>Plakobranchidae</taxon>
        <taxon>Elysia</taxon>
    </lineage>
</organism>
<evidence type="ECO:0008006" key="6">
    <source>
        <dbReference type="Google" id="ProtNLM"/>
    </source>
</evidence>
<evidence type="ECO:0000256" key="2">
    <source>
        <dbReference type="SAM" id="Phobius"/>
    </source>
</evidence>
<feature type="signal peptide" evidence="3">
    <location>
        <begin position="1"/>
        <end position="41"/>
    </location>
</feature>
<evidence type="ECO:0000256" key="3">
    <source>
        <dbReference type="SAM" id="SignalP"/>
    </source>
</evidence>
<dbReference type="OrthoDB" id="6141636at2759"/>
<reference evidence="4 5" key="1">
    <citation type="submission" date="2019-01" db="EMBL/GenBank/DDBJ databases">
        <title>A draft genome assembly of the solar-powered sea slug Elysia chlorotica.</title>
        <authorList>
            <person name="Cai H."/>
            <person name="Li Q."/>
            <person name="Fang X."/>
            <person name="Li J."/>
            <person name="Curtis N.E."/>
            <person name="Altenburger A."/>
            <person name="Shibata T."/>
            <person name="Feng M."/>
            <person name="Maeda T."/>
            <person name="Schwartz J.A."/>
            <person name="Shigenobu S."/>
            <person name="Lundholm N."/>
            <person name="Nishiyama T."/>
            <person name="Yang H."/>
            <person name="Hasebe M."/>
            <person name="Li S."/>
            <person name="Pierce S.K."/>
            <person name="Wang J."/>
        </authorList>
    </citation>
    <scope>NUCLEOTIDE SEQUENCE [LARGE SCALE GENOMIC DNA]</scope>
    <source>
        <strain evidence="4">EC2010</strain>
        <tissue evidence="4">Whole organism of an adult</tissue>
    </source>
</reference>
<accession>A0A3S1AY16</accession>
<feature type="compositionally biased region" description="Low complexity" evidence="1">
    <location>
        <begin position="467"/>
        <end position="477"/>
    </location>
</feature>
<evidence type="ECO:0000313" key="4">
    <source>
        <dbReference type="EMBL" id="RUS71282.1"/>
    </source>
</evidence>
<feature type="transmembrane region" description="Helical" evidence="2">
    <location>
        <begin position="352"/>
        <end position="377"/>
    </location>
</feature>
<comment type="caution">
    <text evidence="4">The sequence shown here is derived from an EMBL/GenBank/DDBJ whole genome shotgun (WGS) entry which is preliminary data.</text>
</comment>
<feature type="chain" id="PRO_5018642388" description="CUB domain-containing protein" evidence="3">
    <location>
        <begin position="42"/>
        <end position="568"/>
    </location>
</feature>
<gene>
    <name evidence="4" type="ORF">EGW08_020959</name>
</gene>
<evidence type="ECO:0000313" key="5">
    <source>
        <dbReference type="Proteomes" id="UP000271974"/>
    </source>
</evidence>
<dbReference type="EMBL" id="RQTK01001240">
    <property type="protein sequence ID" value="RUS71282.1"/>
    <property type="molecule type" value="Genomic_DNA"/>
</dbReference>
<protein>
    <recommendedName>
        <fullName evidence="6">CUB domain-containing protein</fullName>
    </recommendedName>
</protein>
<name>A0A3S1AY16_ELYCH</name>